<dbReference type="GO" id="GO:0000462">
    <property type="term" value="P:maturation of SSU-rRNA from tricistronic rRNA transcript (SSU-rRNA, 5.8S rRNA, LSU-rRNA)"/>
    <property type="evidence" value="ECO:0007669"/>
    <property type="project" value="TreeGrafter"/>
</dbReference>
<evidence type="ECO:0000256" key="1">
    <source>
        <dbReference type="SAM" id="MobiDB-lite"/>
    </source>
</evidence>
<feature type="compositionally biased region" description="Basic and acidic residues" evidence="1">
    <location>
        <begin position="151"/>
        <end position="163"/>
    </location>
</feature>
<protein>
    <submittedName>
        <fullName evidence="2">Uncharacterized protein</fullName>
    </submittedName>
</protein>
<feature type="compositionally biased region" description="Basic residues" evidence="1">
    <location>
        <begin position="168"/>
        <end position="178"/>
    </location>
</feature>
<dbReference type="EMBL" id="LGRX02033578">
    <property type="protein sequence ID" value="KAK3240672.1"/>
    <property type="molecule type" value="Genomic_DNA"/>
</dbReference>
<gene>
    <name evidence="2" type="ORF">CYMTET_49505</name>
</gene>
<dbReference type="PANTHER" id="PTHR28096">
    <property type="entry name" value="PROTEIN FAF1"/>
    <property type="match status" value="1"/>
</dbReference>
<sequence>MGKRSAPEVVIAAGPYAGGGGRQERSESLNKERKQLLWGRNVDMHKIRGAPQTATFQTQTSTSSGGRDKGKGKGKGKGNGQKGKQIEEDENLVLRRQFKDFRKDVEDFGVSGLELKQRKSIERNKLVSLGMKPIKNQRIPASIGRGMNVAKQDRDKKHMEEARMQGLKIKKPIKKKGKTDREMNAGLPGKYKNGVLHLNKGMGKMGSSKPRGSSKPKKEIRIPGM</sequence>
<feature type="compositionally biased region" description="Low complexity" evidence="1">
    <location>
        <begin position="200"/>
        <end position="213"/>
    </location>
</feature>
<dbReference type="InterPro" id="IPR027973">
    <property type="entry name" value="FSAF1-like"/>
</dbReference>
<accession>A0AAE0BS07</accession>
<dbReference type="Pfam" id="PF15375">
    <property type="entry name" value="FSAF1"/>
    <property type="match status" value="1"/>
</dbReference>
<feature type="region of interest" description="Disordered" evidence="1">
    <location>
        <begin position="1"/>
        <end position="89"/>
    </location>
</feature>
<dbReference type="Proteomes" id="UP001190700">
    <property type="component" value="Unassembled WGS sequence"/>
</dbReference>
<dbReference type="PANTHER" id="PTHR28096:SF1">
    <property type="entry name" value="PROTEIN FAF1"/>
    <property type="match status" value="1"/>
</dbReference>
<evidence type="ECO:0000313" key="3">
    <source>
        <dbReference type="Proteomes" id="UP001190700"/>
    </source>
</evidence>
<feature type="region of interest" description="Disordered" evidence="1">
    <location>
        <begin position="138"/>
        <end position="225"/>
    </location>
</feature>
<dbReference type="InterPro" id="IPR053030">
    <property type="entry name" value="Ribosomal_biogenesis_FAF1-like"/>
</dbReference>
<organism evidence="2 3">
    <name type="scientific">Cymbomonas tetramitiformis</name>
    <dbReference type="NCBI Taxonomy" id="36881"/>
    <lineage>
        <taxon>Eukaryota</taxon>
        <taxon>Viridiplantae</taxon>
        <taxon>Chlorophyta</taxon>
        <taxon>Pyramimonadophyceae</taxon>
        <taxon>Pyramimonadales</taxon>
        <taxon>Pyramimonadaceae</taxon>
        <taxon>Cymbomonas</taxon>
    </lineage>
</organism>
<feature type="compositionally biased region" description="Basic and acidic residues" evidence="1">
    <location>
        <begin position="22"/>
        <end position="35"/>
    </location>
</feature>
<dbReference type="GO" id="GO:0005730">
    <property type="term" value="C:nucleolus"/>
    <property type="evidence" value="ECO:0007669"/>
    <property type="project" value="TreeGrafter"/>
</dbReference>
<dbReference type="AlphaFoldDB" id="A0AAE0BS07"/>
<name>A0AAE0BS07_9CHLO</name>
<feature type="compositionally biased region" description="Basic and acidic residues" evidence="1">
    <location>
        <begin position="216"/>
        <end position="225"/>
    </location>
</feature>
<reference evidence="2 3" key="1">
    <citation type="journal article" date="2015" name="Genome Biol. Evol.">
        <title>Comparative Genomics of a Bacterivorous Green Alga Reveals Evolutionary Causalities and Consequences of Phago-Mixotrophic Mode of Nutrition.</title>
        <authorList>
            <person name="Burns J.A."/>
            <person name="Paasch A."/>
            <person name="Narechania A."/>
            <person name="Kim E."/>
        </authorList>
    </citation>
    <scope>NUCLEOTIDE SEQUENCE [LARGE SCALE GENOMIC DNA]</scope>
    <source>
        <strain evidence="2 3">PLY_AMNH</strain>
    </source>
</reference>
<comment type="caution">
    <text evidence="2">The sequence shown here is derived from an EMBL/GenBank/DDBJ whole genome shotgun (WGS) entry which is preliminary data.</text>
</comment>
<evidence type="ECO:0000313" key="2">
    <source>
        <dbReference type="EMBL" id="KAK3240672.1"/>
    </source>
</evidence>
<feature type="compositionally biased region" description="Low complexity" evidence="1">
    <location>
        <begin position="52"/>
        <end position="65"/>
    </location>
</feature>
<proteinExistence type="predicted"/>
<keyword evidence="3" id="KW-1185">Reference proteome</keyword>